<dbReference type="InterPro" id="IPR029044">
    <property type="entry name" value="Nucleotide-diphossugar_trans"/>
</dbReference>
<proteinExistence type="predicted"/>
<keyword evidence="5" id="KW-1185">Reference proteome</keyword>
<dbReference type="InterPro" id="IPR001173">
    <property type="entry name" value="Glyco_trans_2-like"/>
</dbReference>
<dbReference type="PANTHER" id="PTHR43685">
    <property type="entry name" value="GLYCOSYLTRANSFERASE"/>
    <property type="match status" value="1"/>
</dbReference>
<dbReference type="SUPFAM" id="SSF53448">
    <property type="entry name" value="Nucleotide-diphospho-sugar transferases"/>
    <property type="match status" value="1"/>
</dbReference>
<evidence type="ECO:0000313" key="4">
    <source>
        <dbReference type="EMBL" id="SFD12508.1"/>
    </source>
</evidence>
<dbReference type="Pfam" id="PF02709">
    <property type="entry name" value="Glyco_transf_7C"/>
    <property type="match status" value="1"/>
</dbReference>
<dbReference type="AlphaFoldDB" id="A0A1I1PY16"/>
<organism evidence="4 5">
    <name type="scientific">Spirosoma endophyticum</name>
    <dbReference type="NCBI Taxonomy" id="662367"/>
    <lineage>
        <taxon>Bacteria</taxon>
        <taxon>Pseudomonadati</taxon>
        <taxon>Bacteroidota</taxon>
        <taxon>Cytophagia</taxon>
        <taxon>Cytophagales</taxon>
        <taxon>Cytophagaceae</taxon>
        <taxon>Spirosoma</taxon>
    </lineage>
</organism>
<dbReference type="InterPro" id="IPR027791">
    <property type="entry name" value="Galactosyl_T_C"/>
</dbReference>
<evidence type="ECO:0000259" key="2">
    <source>
        <dbReference type="Pfam" id="PF00535"/>
    </source>
</evidence>
<name>A0A1I1PY16_9BACT</name>
<dbReference type="OrthoDB" id="9815923at2"/>
<protein>
    <submittedName>
        <fullName evidence="4">Glycosyltransferase, GT2 family</fullName>
    </submittedName>
</protein>
<evidence type="ECO:0000259" key="3">
    <source>
        <dbReference type="Pfam" id="PF02709"/>
    </source>
</evidence>
<accession>A0A1I1PY16</accession>
<reference evidence="4 5" key="1">
    <citation type="submission" date="2016-10" db="EMBL/GenBank/DDBJ databases">
        <authorList>
            <person name="de Groot N.N."/>
        </authorList>
    </citation>
    <scope>NUCLEOTIDE SEQUENCE [LARGE SCALE GENOMIC DNA]</scope>
    <source>
        <strain evidence="4 5">DSM 26130</strain>
    </source>
</reference>
<dbReference type="RefSeq" id="WP_093825902.1">
    <property type="nucleotide sequence ID" value="NZ_FOLQ01000003.1"/>
</dbReference>
<keyword evidence="1 4" id="KW-0808">Transferase</keyword>
<dbReference type="PANTHER" id="PTHR43685:SF3">
    <property type="entry name" value="SLR2126 PROTEIN"/>
    <property type="match status" value="1"/>
</dbReference>
<dbReference type="Gene3D" id="3.90.550.10">
    <property type="entry name" value="Spore Coat Polysaccharide Biosynthesis Protein SpsA, Chain A"/>
    <property type="match status" value="1"/>
</dbReference>
<gene>
    <name evidence="4" type="ORF">SAMN05216167_103407</name>
</gene>
<dbReference type="InterPro" id="IPR050834">
    <property type="entry name" value="Glycosyltransf_2"/>
</dbReference>
<sequence>MKPITCSVLVATYNRPVALERCLISLFQQTHLPTEIIICDDGSGEPTRQLIDRMMPISPVPMHHIWQPDDGFQLARIRNMGMAAAKGDYIIQIDGDVILHPDFVEDHLLHARPGFFFSGTQYHLSPETTQRLLDDSNLSLSDALRQISWYHPRPTSIKTALRQSSWNWSRLRIQPLQKLVAQLYHWDAHYHYVSGCSMGFWLQDLIEVNGYDEEFTGWGWEDTDIALRLMNLGRTLRFIRFGAIQYHLYHPQASRGQEQANQERAIHTIQQKLVFCQHGLQQHFQLQPPNE</sequence>
<evidence type="ECO:0000313" key="5">
    <source>
        <dbReference type="Proteomes" id="UP000198598"/>
    </source>
</evidence>
<dbReference type="STRING" id="662367.SAMN05216167_103407"/>
<evidence type="ECO:0000256" key="1">
    <source>
        <dbReference type="ARBA" id="ARBA00022679"/>
    </source>
</evidence>
<dbReference type="GO" id="GO:0016740">
    <property type="term" value="F:transferase activity"/>
    <property type="evidence" value="ECO:0007669"/>
    <property type="project" value="UniProtKB-KW"/>
</dbReference>
<dbReference type="EMBL" id="FOLQ01000003">
    <property type="protein sequence ID" value="SFD12508.1"/>
    <property type="molecule type" value="Genomic_DNA"/>
</dbReference>
<dbReference type="Pfam" id="PF00535">
    <property type="entry name" value="Glycos_transf_2"/>
    <property type="match status" value="1"/>
</dbReference>
<feature type="domain" description="Galactosyltransferase C-terminal" evidence="3">
    <location>
        <begin position="180"/>
        <end position="250"/>
    </location>
</feature>
<dbReference type="CDD" id="cd06420">
    <property type="entry name" value="GT2_Chondriotin_Pol_N"/>
    <property type="match status" value="1"/>
</dbReference>
<feature type="domain" description="Glycosyltransferase 2-like" evidence="2">
    <location>
        <begin position="7"/>
        <end position="135"/>
    </location>
</feature>
<dbReference type="Proteomes" id="UP000198598">
    <property type="component" value="Unassembled WGS sequence"/>
</dbReference>